<evidence type="ECO:0000313" key="12">
    <source>
        <dbReference type="Proteomes" id="UP000013827"/>
    </source>
</evidence>
<dbReference type="EnsemblProtists" id="EOD41905">
    <property type="protein sequence ID" value="EOD41905"/>
    <property type="gene ID" value="EMIHUDRAFT_95103"/>
</dbReference>
<evidence type="ECO:0000256" key="2">
    <source>
        <dbReference type="ARBA" id="ARBA00004555"/>
    </source>
</evidence>
<evidence type="ECO:0000256" key="3">
    <source>
        <dbReference type="ARBA" id="ARBA00005227"/>
    </source>
</evidence>
<dbReference type="RefSeq" id="XP_005794334.1">
    <property type="nucleotide sequence ID" value="XM_005794277.1"/>
</dbReference>
<evidence type="ECO:0000256" key="10">
    <source>
        <dbReference type="SAM" id="MobiDB-lite"/>
    </source>
</evidence>
<feature type="region of interest" description="Disordered" evidence="10">
    <location>
        <begin position="270"/>
        <end position="291"/>
    </location>
</feature>
<dbReference type="PaxDb" id="2903-EOD41905"/>
<evidence type="ECO:0000256" key="1">
    <source>
        <dbReference type="ARBA" id="ARBA00004141"/>
    </source>
</evidence>
<evidence type="ECO:0000256" key="7">
    <source>
        <dbReference type="ARBA" id="ARBA00023034"/>
    </source>
</evidence>
<dbReference type="KEGG" id="ehx:EMIHUDRAFT_95103"/>
<evidence type="ECO:0000256" key="6">
    <source>
        <dbReference type="ARBA" id="ARBA00022989"/>
    </source>
</evidence>
<accession>A0A0D3L1M0</accession>
<keyword evidence="8 9" id="KW-0472">Membrane</keyword>
<feature type="transmembrane region" description="Helical" evidence="9">
    <location>
        <begin position="389"/>
        <end position="408"/>
    </location>
</feature>
<feature type="transmembrane region" description="Helical" evidence="9">
    <location>
        <begin position="296"/>
        <end position="321"/>
    </location>
</feature>
<comment type="similarity">
    <text evidence="3 9">Belongs to the nonaspanin (TM9SF) (TC 9.A.2) family.</text>
</comment>
<dbReference type="Proteomes" id="UP000013827">
    <property type="component" value="Unassembled WGS sequence"/>
</dbReference>
<dbReference type="InterPro" id="IPR004240">
    <property type="entry name" value="EMP70"/>
</dbReference>
<dbReference type="HOGENOM" id="CLU_010714_4_1_1"/>
<dbReference type="OMA" id="WAINCTL"/>
<feature type="transmembrane region" description="Helical" evidence="9">
    <location>
        <begin position="617"/>
        <end position="646"/>
    </location>
</feature>
<keyword evidence="12" id="KW-1185">Reference proteome</keyword>
<dbReference type="GO" id="GO:0072657">
    <property type="term" value="P:protein localization to membrane"/>
    <property type="evidence" value="ECO:0007669"/>
    <property type="project" value="TreeGrafter"/>
</dbReference>
<dbReference type="GO" id="GO:0005794">
    <property type="term" value="C:Golgi apparatus"/>
    <property type="evidence" value="ECO:0007669"/>
    <property type="project" value="UniProtKB-SubCell"/>
</dbReference>
<dbReference type="AlphaFoldDB" id="A0A0D3L1M0"/>
<dbReference type="PANTHER" id="PTHR10766">
    <property type="entry name" value="TRANSMEMBRANE 9 SUPERFAMILY PROTEIN"/>
    <property type="match status" value="1"/>
</dbReference>
<feature type="transmembrane region" description="Helical" evidence="9">
    <location>
        <begin position="509"/>
        <end position="530"/>
    </location>
</feature>
<keyword evidence="5 9" id="KW-0732">Signal</keyword>
<feature type="transmembrane region" description="Helical" evidence="9">
    <location>
        <begin position="586"/>
        <end position="605"/>
    </location>
</feature>
<evidence type="ECO:0000313" key="11">
    <source>
        <dbReference type="EnsemblProtists" id="EOD41905"/>
    </source>
</evidence>
<dbReference type="GeneID" id="17287175"/>
<proteinExistence type="inferred from homology"/>
<organism evidence="11 12">
    <name type="scientific">Emiliania huxleyi (strain CCMP1516)</name>
    <dbReference type="NCBI Taxonomy" id="280463"/>
    <lineage>
        <taxon>Eukaryota</taxon>
        <taxon>Haptista</taxon>
        <taxon>Haptophyta</taxon>
        <taxon>Prymnesiophyceae</taxon>
        <taxon>Isochrysidales</taxon>
        <taxon>Noelaerhabdaceae</taxon>
        <taxon>Emiliania</taxon>
    </lineage>
</organism>
<dbReference type="PANTHER" id="PTHR10766:SF55">
    <property type="entry name" value="TRANSMEMBRANE 9 SUPERFAMILY MEMBER 4"/>
    <property type="match status" value="1"/>
</dbReference>
<evidence type="ECO:0000256" key="4">
    <source>
        <dbReference type="ARBA" id="ARBA00022692"/>
    </source>
</evidence>
<dbReference type="eggNOG" id="KOG1278">
    <property type="taxonomic scope" value="Eukaryota"/>
</dbReference>
<feature type="chain" id="PRO_5044044431" description="Transmembrane 9 superfamily member" evidence="9">
    <location>
        <begin position="21"/>
        <end position="656"/>
    </location>
</feature>
<evidence type="ECO:0000256" key="8">
    <source>
        <dbReference type="ARBA" id="ARBA00023136"/>
    </source>
</evidence>
<keyword evidence="6 9" id="KW-1133">Transmembrane helix</keyword>
<feature type="transmembrane region" description="Helical" evidence="9">
    <location>
        <begin position="550"/>
        <end position="574"/>
    </location>
</feature>
<protein>
    <recommendedName>
        <fullName evidence="9">Transmembrane 9 superfamily member</fullName>
    </recommendedName>
</protein>
<reference evidence="11" key="2">
    <citation type="submission" date="2024-10" db="UniProtKB">
        <authorList>
            <consortium name="EnsemblProtists"/>
        </authorList>
    </citation>
    <scope>IDENTIFICATION</scope>
</reference>
<feature type="signal peptide" evidence="9">
    <location>
        <begin position="1"/>
        <end position="20"/>
    </location>
</feature>
<feature type="transmembrane region" description="Helical" evidence="9">
    <location>
        <begin position="357"/>
        <end position="377"/>
    </location>
</feature>
<name>A0A0D3L1M0_EMIH1</name>
<dbReference type="Pfam" id="PF02990">
    <property type="entry name" value="EMP70"/>
    <property type="match status" value="3"/>
</dbReference>
<keyword evidence="7" id="KW-0333">Golgi apparatus</keyword>
<keyword evidence="4 9" id="KW-0812">Transmembrane</keyword>
<dbReference type="GO" id="GO:0016020">
    <property type="term" value="C:membrane"/>
    <property type="evidence" value="ECO:0007669"/>
    <property type="project" value="UniProtKB-SubCell"/>
</dbReference>
<sequence>MLARAPLRLASILLLQPCCPLLIPGLQREYLEGEELPMRVAKLMSTRTLVPFSYYSLAQCTPRSLEAAAENLGEVLHGDRIFNAPFELRLRRPRALALCRLLLDPQERELWVARIREGYRAHLLLDNLPVGTRRPRDGAAPLLERGYLLGAAAPDGAIVHNHLHFTVRYHLPSPSVTTGEAWRGSGRRARIVGFEAGSAVDVLNLSPAEVGLSHDGTSPMVLRRRGGKPVELIFTYNVTYALSEVPYSSRWDNYLMLEEGSQAHRLEIARDRSRSPEIAREQARPRESKRDHRPQVHWLSLCGSLALSLLLASLVAAIMLATVRRDLQKYNAIDADDDLVEARRACPGAADACSPRLLTAALLLLCLSAVPAGYVAARLYRQIDGSHPYALIGALSFALPGSVFAAFTALDLVLWARGATSAVPLTTLLALLLLWPGLHALSRHFQDTAVTCASLGFRQPRAEDPCFTNLIPRQIPTQPLWARCSPALSATSRPAPAQRYAAAHTPPPLYAHPLVAALSGGLLPFGSAAIELSSLYSSAWNGRIYSLFGFLFLTATTTALICAEVGVVLCYFQLCREDYRWWWRSFAHTGSCGLYFFLHAAAYAHSELHLSGPTAIAIYYGYTAAASAALSLVTGGVSFVACFWFVRSIFAAVKVD</sequence>
<comment type="subcellular location">
    <subcellularLocation>
        <location evidence="2">Golgi apparatus</location>
    </subcellularLocation>
    <subcellularLocation>
        <location evidence="1">Membrane</location>
        <topology evidence="1">Multi-pass membrane protein</topology>
    </subcellularLocation>
</comment>
<evidence type="ECO:0000256" key="5">
    <source>
        <dbReference type="ARBA" id="ARBA00022729"/>
    </source>
</evidence>
<reference evidence="12" key="1">
    <citation type="journal article" date="2013" name="Nature">
        <title>Pan genome of the phytoplankton Emiliania underpins its global distribution.</title>
        <authorList>
            <person name="Read B.A."/>
            <person name="Kegel J."/>
            <person name="Klute M.J."/>
            <person name="Kuo A."/>
            <person name="Lefebvre S.C."/>
            <person name="Maumus F."/>
            <person name="Mayer C."/>
            <person name="Miller J."/>
            <person name="Monier A."/>
            <person name="Salamov A."/>
            <person name="Young J."/>
            <person name="Aguilar M."/>
            <person name="Claverie J.M."/>
            <person name="Frickenhaus S."/>
            <person name="Gonzalez K."/>
            <person name="Herman E.K."/>
            <person name="Lin Y.C."/>
            <person name="Napier J."/>
            <person name="Ogata H."/>
            <person name="Sarno A.F."/>
            <person name="Shmutz J."/>
            <person name="Schroeder D."/>
            <person name="de Vargas C."/>
            <person name="Verret F."/>
            <person name="von Dassow P."/>
            <person name="Valentin K."/>
            <person name="Van de Peer Y."/>
            <person name="Wheeler G."/>
            <person name="Dacks J.B."/>
            <person name="Delwiche C.F."/>
            <person name="Dyhrman S.T."/>
            <person name="Glockner G."/>
            <person name="John U."/>
            <person name="Richards T."/>
            <person name="Worden A.Z."/>
            <person name="Zhang X."/>
            <person name="Grigoriev I.V."/>
            <person name="Allen A.E."/>
            <person name="Bidle K."/>
            <person name="Borodovsky M."/>
            <person name="Bowler C."/>
            <person name="Brownlee C."/>
            <person name="Cock J.M."/>
            <person name="Elias M."/>
            <person name="Gladyshev V.N."/>
            <person name="Groth M."/>
            <person name="Guda C."/>
            <person name="Hadaegh A."/>
            <person name="Iglesias-Rodriguez M.D."/>
            <person name="Jenkins J."/>
            <person name="Jones B.M."/>
            <person name="Lawson T."/>
            <person name="Leese F."/>
            <person name="Lindquist E."/>
            <person name="Lobanov A."/>
            <person name="Lomsadze A."/>
            <person name="Malik S.B."/>
            <person name="Marsh M.E."/>
            <person name="Mackinder L."/>
            <person name="Mock T."/>
            <person name="Mueller-Roeber B."/>
            <person name="Pagarete A."/>
            <person name="Parker M."/>
            <person name="Probert I."/>
            <person name="Quesneville H."/>
            <person name="Raines C."/>
            <person name="Rensing S.A."/>
            <person name="Riano-Pachon D.M."/>
            <person name="Richier S."/>
            <person name="Rokitta S."/>
            <person name="Shiraiwa Y."/>
            <person name="Soanes D.M."/>
            <person name="van der Giezen M."/>
            <person name="Wahlund T.M."/>
            <person name="Williams B."/>
            <person name="Wilson W."/>
            <person name="Wolfe G."/>
            <person name="Wurch L.L."/>
        </authorList>
    </citation>
    <scope>NUCLEOTIDE SEQUENCE</scope>
</reference>
<evidence type="ECO:0000256" key="9">
    <source>
        <dbReference type="RuleBase" id="RU363079"/>
    </source>
</evidence>
<feature type="transmembrane region" description="Helical" evidence="9">
    <location>
        <begin position="414"/>
        <end position="435"/>
    </location>
</feature>